<dbReference type="RefSeq" id="WP_127339161.1">
    <property type="nucleotide sequence ID" value="NZ_QWDM01000009.1"/>
</dbReference>
<keyword evidence="1" id="KW-0732">Signal</keyword>
<evidence type="ECO:0008006" key="4">
    <source>
        <dbReference type="Google" id="ProtNLM"/>
    </source>
</evidence>
<organism evidence="2 3">
    <name type="scientific">Flavobacterium cupreum</name>
    <dbReference type="NCBI Taxonomy" id="2133766"/>
    <lineage>
        <taxon>Bacteria</taxon>
        <taxon>Pseudomonadati</taxon>
        <taxon>Bacteroidota</taxon>
        <taxon>Flavobacteriia</taxon>
        <taxon>Flavobacteriales</taxon>
        <taxon>Flavobacteriaceae</taxon>
        <taxon>Flavobacterium</taxon>
    </lineage>
</organism>
<comment type="caution">
    <text evidence="2">The sequence shown here is derived from an EMBL/GenBank/DDBJ whole genome shotgun (WGS) entry which is preliminary data.</text>
</comment>
<dbReference type="Proteomes" id="UP000288102">
    <property type="component" value="Unassembled WGS sequence"/>
</dbReference>
<name>A0A434A522_9FLAO</name>
<evidence type="ECO:0000313" key="2">
    <source>
        <dbReference type="EMBL" id="RUT69490.1"/>
    </source>
</evidence>
<dbReference type="OrthoDB" id="1119914at2"/>
<dbReference type="EMBL" id="QWDM01000009">
    <property type="protein sequence ID" value="RUT69490.1"/>
    <property type="molecule type" value="Genomic_DNA"/>
</dbReference>
<gene>
    <name evidence="2" type="ORF">D0817_15015</name>
</gene>
<feature type="chain" id="PRO_5019005100" description="Transporter" evidence="1">
    <location>
        <begin position="21"/>
        <end position="297"/>
    </location>
</feature>
<protein>
    <recommendedName>
        <fullName evidence="4">Transporter</fullName>
    </recommendedName>
</protein>
<keyword evidence="3" id="KW-1185">Reference proteome</keyword>
<accession>A0A434A522</accession>
<dbReference type="AlphaFoldDB" id="A0A434A522"/>
<evidence type="ECO:0000313" key="3">
    <source>
        <dbReference type="Proteomes" id="UP000288102"/>
    </source>
</evidence>
<feature type="signal peptide" evidence="1">
    <location>
        <begin position="1"/>
        <end position="20"/>
    </location>
</feature>
<evidence type="ECO:0000256" key="1">
    <source>
        <dbReference type="SAM" id="SignalP"/>
    </source>
</evidence>
<reference evidence="3" key="1">
    <citation type="journal article" date="2019" name="Syst. Appl. Microbiol.">
        <title>Flavobacterium circumlabens sp. nov. and Flavobacterium cupreum sp. nov., two psychrotrophic species isolated from Antarctic environmental samples.</title>
        <authorList>
            <person name="Kralova S."/>
            <person name="Busse H.-J."/>
            <person name="Svec P."/>
            <person name="Maslanova I."/>
            <person name="Stankova E."/>
            <person name="Bartak M."/>
            <person name="Sedlacek I."/>
        </authorList>
    </citation>
    <scope>NUCLEOTIDE SEQUENCE [LARGE SCALE GENOMIC DNA]</scope>
    <source>
        <strain evidence="3">CCM 8825</strain>
    </source>
</reference>
<proteinExistence type="predicted"/>
<sequence>MKKYFIPLIFSTFFFQFLQAQGCSDAGICSIGTLQENPDKAAKNQIEVSTILGAGESDTQYFSPSVTYTRNFNERWDAAAKITSSFASGSFGQRGSIGDAYLLVNYKPANGKIFKWSYTAGAKIPFNRANLKINNHPLPLDYQSSLGTFDFLTAANLSYKKFDLNAALQIPVFNINANSYFAEYSGTADFPTTNLFERKPDMLFRTIYTITTKKITFKPNLLFIYHLGEDTYENIYGRRLSIAGSQGLTVNGNLISTYNLKAASIELSLATPFVVRDIRPDGLTRKYTVGISYKTRF</sequence>